<dbReference type="Proteomes" id="UP000036951">
    <property type="component" value="Unassembled WGS sequence"/>
</dbReference>
<keyword evidence="2" id="KW-1185">Reference proteome</keyword>
<comment type="caution">
    <text evidence="1">The sequence shown here is derived from an EMBL/GenBank/DDBJ whole genome shotgun (WGS) entry which is preliminary data.</text>
</comment>
<name>A0A8E1QZU5_9BACT</name>
<reference evidence="1 2" key="1">
    <citation type="submission" date="2015-06" db="EMBL/GenBank/DDBJ databases">
        <title>Prevotella sp. 109, sp. nov., a novel member of the family Prevotellaceae isolated from human faeces.</title>
        <authorList>
            <person name="Shkoporov A.N."/>
            <person name="Chaplin A.V."/>
            <person name="Kafarskaia L.I."/>
            <person name="Efimov B.A."/>
        </authorList>
    </citation>
    <scope>NUCLEOTIDE SEQUENCE [LARGE SCALE GENOMIC DNA]</scope>
    <source>
        <strain evidence="1 2">109</strain>
    </source>
</reference>
<proteinExistence type="predicted"/>
<sequence>MVLFLIMFGIDLAGAAPKIKVPMPYIVNEIIGENAWFGILPSEDMYMEIWMLGIFISLLFIAMSKEKTEDEMIMQIRLKSVFFSLWFTSVLFVVETLFFFNIAYAYSLWATLYVLLIVFIIKFRYEIHQLK</sequence>
<protein>
    <submittedName>
        <fullName evidence="1">Uncharacterized protein</fullName>
    </submittedName>
</protein>
<evidence type="ECO:0000313" key="2">
    <source>
        <dbReference type="Proteomes" id="UP000036951"/>
    </source>
</evidence>
<dbReference type="EMBL" id="LFQU01000001">
    <property type="protein sequence ID" value="KOO69783.1"/>
    <property type="molecule type" value="Genomic_DNA"/>
</dbReference>
<organism evidence="1 2">
    <name type="scientific">Xylanibacter rarus</name>
    <dbReference type="NCBI Taxonomy" id="1676614"/>
    <lineage>
        <taxon>Bacteria</taxon>
        <taxon>Pseudomonadati</taxon>
        <taxon>Bacteroidota</taxon>
        <taxon>Bacteroidia</taxon>
        <taxon>Bacteroidales</taxon>
        <taxon>Prevotellaceae</taxon>
        <taxon>Xylanibacter</taxon>
    </lineage>
</organism>
<dbReference type="AlphaFoldDB" id="A0A8E1QZU5"/>
<gene>
    <name evidence="1" type="ORF">ACU52_01145</name>
</gene>
<evidence type="ECO:0000313" key="1">
    <source>
        <dbReference type="EMBL" id="KOO69783.1"/>
    </source>
</evidence>
<accession>A0A8E1QZU5</accession>